<dbReference type="Proteomes" id="UP001293169">
    <property type="component" value="Unassembled WGS sequence"/>
</dbReference>
<accession>A0ABU5MBQ2</accession>
<sequence>MPLLLAEKQCAFMNNLASPPARPLVSALIEDTVCFCILLSLLESSVPSMALAMTDVQIAAGATSAVAALYFSLK</sequence>
<name>A0ABU5MBQ2_RAOPL</name>
<keyword evidence="2" id="KW-1185">Reference proteome</keyword>
<reference evidence="1 2" key="1">
    <citation type="submission" date="2023-12" db="EMBL/GenBank/DDBJ databases">
        <title>N/s.</title>
        <authorList>
            <person name="Dale J."/>
        </authorList>
    </citation>
    <scope>NUCLEOTIDE SEQUENCE [LARGE SCALE GENOMIC DNA]</scope>
    <source>
        <strain evidence="1 2">2023EL-01226</strain>
    </source>
</reference>
<organism evidence="1 2">
    <name type="scientific">Raoultella planticola</name>
    <name type="common">Klebsiella planticola</name>
    <dbReference type="NCBI Taxonomy" id="575"/>
    <lineage>
        <taxon>Bacteria</taxon>
        <taxon>Pseudomonadati</taxon>
        <taxon>Pseudomonadota</taxon>
        <taxon>Gammaproteobacteria</taxon>
        <taxon>Enterobacterales</taxon>
        <taxon>Enterobacteriaceae</taxon>
        <taxon>Klebsiella/Raoultella group</taxon>
        <taxon>Raoultella</taxon>
    </lineage>
</organism>
<gene>
    <name evidence="1" type="ORF">U5E74_29040</name>
</gene>
<proteinExistence type="predicted"/>
<evidence type="ECO:0000313" key="2">
    <source>
        <dbReference type="Proteomes" id="UP001293169"/>
    </source>
</evidence>
<comment type="caution">
    <text evidence="1">The sequence shown here is derived from an EMBL/GenBank/DDBJ whole genome shotgun (WGS) entry which is preliminary data.</text>
</comment>
<protein>
    <submittedName>
        <fullName evidence="1">Uncharacterized protein</fullName>
    </submittedName>
</protein>
<dbReference type="EMBL" id="JAXUDK010000048">
    <property type="protein sequence ID" value="MDZ7469627.1"/>
    <property type="molecule type" value="Genomic_DNA"/>
</dbReference>
<evidence type="ECO:0000313" key="1">
    <source>
        <dbReference type="EMBL" id="MDZ7469627.1"/>
    </source>
</evidence>